<evidence type="ECO:0000313" key="2">
    <source>
        <dbReference type="Proteomes" id="UP000005732"/>
    </source>
</evidence>
<dbReference type="EMBL" id="JH719395">
    <property type="protein sequence ID" value="EJC80187.1"/>
    <property type="molecule type" value="Genomic_DNA"/>
</dbReference>
<name>J0CAR8_RHILT</name>
<dbReference type="AlphaFoldDB" id="J0CAR8"/>
<accession>J0CAR8</accession>
<organism evidence="1 2">
    <name type="scientific">Rhizobium leguminosarum bv. trifolii WSM2297</name>
    <dbReference type="NCBI Taxonomy" id="754762"/>
    <lineage>
        <taxon>Bacteria</taxon>
        <taxon>Pseudomonadati</taxon>
        <taxon>Pseudomonadota</taxon>
        <taxon>Alphaproteobacteria</taxon>
        <taxon>Hyphomicrobiales</taxon>
        <taxon>Rhizobiaceae</taxon>
        <taxon>Rhizobium/Agrobacterium group</taxon>
        <taxon>Rhizobium</taxon>
    </lineage>
</organism>
<dbReference type="HOGENOM" id="CLU_2619575_0_0_5"/>
<gene>
    <name evidence="1" type="ORF">Rleg4DRAFT_1801</name>
</gene>
<dbReference type="Proteomes" id="UP000005732">
    <property type="component" value="Unassembled WGS sequence"/>
</dbReference>
<sequence>MTRSDSMAILFKTAISENSAFEMIEQALSGAYQYDGYLNVVSDSGEKALSWGPAMHAEEFKAEISEILRQTWDAARFWVVYERRDDRKDTETAEMRNVAFRLTRGYSGVIVVTLSLLGKRDSANDLELVFVCFEQDFHRRNFRVRFEGKPVPIRIGVARDCIC</sequence>
<protein>
    <submittedName>
        <fullName evidence="1">Uncharacterized protein</fullName>
    </submittedName>
</protein>
<evidence type="ECO:0000313" key="1">
    <source>
        <dbReference type="EMBL" id="EJC80187.1"/>
    </source>
</evidence>
<reference evidence="1 2" key="1">
    <citation type="submission" date="2012-02" db="EMBL/GenBank/DDBJ databases">
        <title>Improved High-Quality Draft Sequence of Rhizobium leguminosarum bv. trifolii WSM2297.</title>
        <authorList>
            <consortium name="US DOE Joint Genome Institute"/>
            <person name="Lucas S."/>
            <person name="Han J."/>
            <person name="Lapidus A."/>
            <person name="Cheng J.-F."/>
            <person name="Goodwin L."/>
            <person name="Pitluck S."/>
            <person name="Peters L."/>
            <person name="Ovchinnikova G."/>
            <person name="Zhang X."/>
            <person name="Detter J.C."/>
            <person name="Han C."/>
            <person name="Tapia R."/>
            <person name="Land M."/>
            <person name="Hauser L."/>
            <person name="Kyrpides N."/>
            <person name="Ivanova N."/>
            <person name="Pagani I."/>
            <person name="Brau L."/>
            <person name="Yates R."/>
            <person name="O'Hara G."/>
            <person name="Rui T."/>
            <person name="Howieson J."/>
            <person name="Reeve W."/>
            <person name="Woyke T."/>
        </authorList>
    </citation>
    <scope>NUCLEOTIDE SEQUENCE [LARGE SCALE GENOMIC DNA]</scope>
    <source>
        <strain evidence="1 2">WSM2297</strain>
    </source>
</reference>
<proteinExistence type="predicted"/>